<dbReference type="AlphaFoldDB" id="A0A562SYL0"/>
<accession>A0A562SYL0</accession>
<keyword evidence="1" id="KW-0812">Transmembrane</keyword>
<reference evidence="2 3" key="1">
    <citation type="submission" date="2019-07" db="EMBL/GenBank/DDBJ databases">
        <title>Genomic Encyclopedia of Archaeal and Bacterial Type Strains, Phase II (KMG-II): from individual species to whole genera.</title>
        <authorList>
            <person name="Goeker M."/>
        </authorList>
    </citation>
    <scope>NUCLEOTIDE SEQUENCE [LARGE SCALE GENOMIC DNA]</scope>
    <source>
        <strain evidence="2 3">ATCC BAA-252</strain>
    </source>
</reference>
<keyword evidence="3" id="KW-1185">Reference proteome</keyword>
<keyword evidence="1" id="KW-1133">Transmembrane helix</keyword>
<dbReference type="Proteomes" id="UP000320593">
    <property type="component" value="Unassembled WGS sequence"/>
</dbReference>
<sequence length="119" mass="13111">MSTFVIGYYALLIGASCLAAFYQKRQIFILVFSLTLVSFVMGIIGGVSALRFITIAAGLLALAAGTSFAFREFLIIITPGRRGEGIADSSVDGGLWHVRYFHICNRRNIRACDRTIWRG</sequence>
<evidence type="ECO:0000256" key="1">
    <source>
        <dbReference type="SAM" id="Phobius"/>
    </source>
</evidence>
<evidence type="ECO:0000313" key="3">
    <source>
        <dbReference type="Proteomes" id="UP000320593"/>
    </source>
</evidence>
<comment type="caution">
    <text evidence="2">The sequence shown here is derived from an EMBL/GenBank/DDBJ whole genome shotgun (WGS) entry which is preliminary data.</text>
</comment>
<feature type="transmembrane region" description="Helical" evidence="1">
    <location>
        <begin position="6"/>
        <end position="22"/>
    </location>
</feature>
<name>A0A562SYL0_9HYPH</name>
<protein>
    <submittedName>
        <fullName evidence="2">Peptide/nickel transport system permease protein</fullName>
    </submittedName>
</protein>
<keyword evidence="1" id="KW-0472">Membrane</keyword>
<feature type="transmembrane region" description="Helical" evidence="1">
    <location>
        <begin position="53"/>
        <end position="74"/>
    </location>
</feature>
<dbReference type="RefSeq" id="WP_145344177.1">
    <property type="nucleotide sequence ID" value="NZ_VLLF01000006.1"/>
</dbReference>
<proteinExistence type="predicted"/>
<evidence type="ECO:0000313" key="2">
    <source>
        <dbReference type="EMBL" id="TWI86034.1"/>
    </source>
</evidence>
<dbReference type="EMBL" id="VLLF01000006">
    <property type="protein sequence ID" value="TWI86034.1"/>
    <property type="molecule type" value="Genomic_DNA"/>
</dbReference>
<gene>
    <name evidence="2" type="ORF">JM93_02741</name>
</gene>
<organism evidence="2 3">
    <name type="scientific">Roseibium hamelinense</name>
    <dbReference type="NCBI Taxonomy" id="150831"/>
    <lineage>
        <taxon>Bacteria</taxon>
        <taxon>Pseudomonadati</taxon>
        <taxon>Pseudomonadota</taxon>
        <taxon>Alphaproteobacteria</taxon>
        <taxon>Hyphomicrobiales</taxon>
        <taxon>Stappiaceae</taxon>
        <taxon>Roseibium</taxon>
    </lineage>
</organism>
<feature type="transmembrane region" description="Helical" evidence="1">
    <location>
        <begin position="27"/>
        <end position="47"/>
    </location>
</feature>